<evidence type="ECO:0000259" key="2">
    <source>
        <dbReference type="Pfam" id="PF21348"/>
    </source>
</evidence>
<reference evidence="3 4" key="1">
    <citation type="submission" date="2016-01" db="EMBL/GenBank/DDBJ databases">
        <title>High potential of lignocellulose degradation of a new Verrucomicrobia species.</title>
        <authorList>
            <person name="Wang Y."/>
            <person name="Shi Y."/>
            <person name="Qiu Z."/>
            <person name="Liu S."/>
            <person name="Yang H."/>
        </authorList>
    </citation>
    <scope>NUCLEOTIDE SEQUENCE [LARGE SCALE GENOMIC DNA]</scope>
    <source>
        <strain evidence="3 4">TSB47</strain>
    </source>
</reference>
<dbReference type="InterPro" id="IPR049366">
    <property type="entry name" value="RGL11_C"/>
</dbReference>
<dbReference type="PANTHER" id="PTHR43118">
    <property type="entry name" value="RHAMNOGALACTURONAN LYASE (EUROFUNG)"/>
    <property type="match status" value="1"/>
</dbReference>
<dbReference type="InterPro" id="IPR013783">
    <property type="entry name" value="Ig-like_fold"/>
</dbReference>
<dbReference type="STRING" id="1184151.AW736_08195"/>
<organism evidence="3 4">
    <name type="scientific">Termitidicoccus mucosus</name>
    <dbReference type="NCBI Taxonomy" id="1184151"/>
    <lineage>
        <taxon>Bacteria</taxon>
        <taxon>Pseudomonadati</taxon>
        <taxon>Verrucomicrobiota</taxon>
        <taxon>Opitutia</taxon>
        <taxon>Opitutales</taxon>
        <taxon>Opitutaceae</taxon>
        <taxon>Termitidicoccus</taxon>
    </lineage>
</organism>
<keyword evidence="4" id="KW-1185">Reference proteome</keyword>
<dbReference type="InterPro" id="IPR028994">
    <property type="entry name" value="Integrin_alpha_N"/>
</dbReference>
<dbReference type="CDD" id="cd10318">
    <property type="entry name" value="RGL11"/>
    <property type="match status" value="1"/>
</dbReference>
<proteinExistence type="predicted"/>
<comment type="caution">
    <text evidence="3">The sequence shown here is derived from an EMBL/GenBank/DDBJ whole genome shotgun (WGS) entry which is preliminary data.</text>
</comment>
<dbReference type="PANTHER" id="PTHR43118:SF1">
    <property type="entry name" value="RHAMNOGALACTURONAN LYASE (EUROFUNG)"/>
    <property type="match status" value="1"/>
</dbReference>
<evidence type="ECO:0000313" key="3">
    <source>
        <dbReference type="EMBL" id="OAM90451.1"/>
    </source>
</evidence>
<dbReference type="AlphaFoldDB" id="A0A178ILA5"/>
<dbReference type="Pfam" id="PF18370">
    <property type="entry name" value="RGI_lyase"/>
    <property type="match status" value="1"/>
</dbReference>
<sequence length="643" mass="71097">MTALLVALCQANAMQPSLMENLDRGVVAVRTGKKSVYVSWRLLGTEPRETAFNVYRITSSGAPVKINSEPIVQGTIFTDTKADFSKQNIYVVRAIGADSNELPAGDTLSDKKRKTVLNTLSANCPALPYLSIPLRIPKGGTAPDGIAYTYEACEASVGDLDGDGEYEIVLKWKPTNWKDNAHTGYSGNTYLDAYKINGQFLWRIDLGKNIRSGSHYTQFMVYDLDGDGIAEIACKTADGTVDGVGKVIGDADADYRTITGKPMGKILDGPEYLTIFNGRTGAAMATVDYVPARGKISDWGDDYGNRVDRFLACIAYLDGQRPSLVMCRGYYARSVLAAWDWRNGKLTQRWVFDSADGTLGNDKYAGQGAHSLSVGDVDGDGCDEITYGACAIDHDGKGLYSTGLGHGDALHMSVMDPTREGQQIFMVHEKKKAYGNAGIEFRDARTGKLIFGYTDKEWDDIGRGVAGDIDPRYKGYEVWAPVGNIYSCKGENVSKTKLKQLSFLAWWDGDLLRELLDKVTISKWNWKLEKIETLLTDPECESGNGTKATPVLSADIFGDWREEVIFKTKDNHELRIYTTTIPTKHRFHTLMHDRQYREAIAWQNVGYNQPPHPSFYLGEGMTPPAQPNIVTTLKEPQTATDTR</sequence>
<protein>
    <submittedName>
        <fullName evidence="3">Rhamnogalacturonate lyase</fullName>
    </submittedName>
</protein>
<evidence type="ECO:0000313" key="4">
    <source>
        <dbReference type="Proteomes" id="UP000078486"/>
    </source>
</evidence>
<dbReference type="InterPro" id="IPR034641">
    <property type="entry name" value="RGL11"/>
</dbReference>
<dbReference type="Proteomes" id="UP000078486">
    <property type="component" value="Unassembled WGS sequence"/>
</dbReference>
<dbReference type="Pfam" id="PF21348">
    <property type="entry name" value="RGL11_C"/>
    <property type="match status" value="1"/>
</dbReference>
<feature type="domain" description="Rhamnogalacturonan lyase family 11 C-terminal" evidence="2">
    <location>
        <begin position="129"/>
        <end position="627"/>
    </location>
</feature>
<dbReference type="RefSeq" id="WP_068769865.1">
    <property type="nucleotide sequence ID" value="NZ_CP109796.1"/>
</dbReference>
<name>A0A178ILA5_9BACT</name>
<keyword evidence="3" id="KW-0456">Lyase</keyword>
<dbReference type="GO" id="GO:0016829">
    <property type="term" value="F:lyase activity"/>
    <property type="evidence" value="ECO:0007669"/>
    <property type="project" value="UniProtKB-KW"/>
</dbReference>
<dbReference type="EMBL" id="LRRQ01000058">
    <property type="protein sequence ID" value="OAM90451.1"/>
    <property type="molecule type" value="Genomic_DNA"/>
</dbReference>
<evidence type="ECO:0000259" key="1">
    <source>
        <dbReference type="Pfam" id="PF18370"/>
    </source>
</evidence>
<accession>A0A178ILA5</accession>
<dbReference type="OrthoDB" id="9802318at2"/>
<dbReference type="Gene3D" id="2.60.40.10">
    <property type="entry name" value="Immunoglobulins"/>
    <property type="match status" value="1"/>
</dbReference>
<gene>
    <name evidence="3" type="ORF">AW736_08195</name>
</gene>
<feature type="domain" description="Rhamnogalacturonan I lyase beta-sheet" evidence="1">
    <location>
        <begin position="19"/>
        <end position="99"/>
    </location>
</feature>
<dbReference type="SUPFAM" id="SSF69318">
    <property type="entry name" value="Integrin alpha N-terminal domain"/>
    <property type="match status" value="1"/>
</dbReference>
<dbReference type="InterPro" id="IPR041624">
    <property type="entry name" value="RGI_lyase"/>
</dbReference>